<evidence type="ECO:0000256" key="3">
    <source>
        <dbReference type="ARBA" id="ARBA00022723"/>
    </source>
</evidence>
<dbReference type="EMBL" id="CP093326">
    <property type="protein sequence ID" value="UNK44353.1"/>
    <property type="molecule type" value="Genomic_DNA"/>
</dbReference>
<keyword evidence="12" id="KW-1185">Reference proteome</keyword>
<dbReference type="InterPro" id="IPR005259">
    <property type="entry name" value="PriA"/>
</dbReference>
<feature type="binding site" evidence="8">
    <location>
        <position position="429"/>
    </location>
    <ligand>
        <name>Zn(2+)</name>
        <dbReference type="ChEBI" id="CHEBI:29105"/>
        <label>2</label>
    </ligand>
</feature>
<feature type="region of interest" description="Disordered" evidence="9">
    <location>
        <begin position="1"/>
        <end position="27"/>
    </location>
</feature>
<proteinExistence type="inferred from homology"/>
<dbReference type="Proteomes" id="UP000829069">
    <property type="component" value="Chromosome"/>
</dbReference>
<dbReference type="RefSeq" id="WP_241912862.1">
    <property type="nucleotide sequence ID" value="NZ_CP093326.1"/>
</dbReference>
<evidence type="ECO:0000313" key="11">
    <source>
        <dbReference type="EMBL" id="UNK44353.1"/>
    </source>
</evidence>
<feature type="region of interest" description="Disordered" evidence="9">
    <location>
        <begin position="145"/>
        <end position="164"/>
    </location>
</feature>
<keyword evidence="4 8" id="KW-0547">Nucleotide-binding</keyword>
<feature type="binding site" evidence="8">
    <location>
        <position position="447"/>
    </location>
    <ligand>
        <name>Zn(2+)</name>
        <dbReference type="ChEBI" id="CHEBI:29105"/>
        <label>2</label>
    </ligand>
</feature>
<dbReference type="PANTHER" id="PTHR30580:SF0">
    <property type="entry name" value="PRIMOSOMAL PROTEIN N"/>
    <property type="match status" value="1"/>
</dbReference>
<dbReference type="Pfam" id="PF17764">
    <property type="entry name" value="PriA_3primeBD"/>
    <property type="match status" value="1"/>
</dbReference>
<dbReference type="InterPro" id="IPR041222">
    <property type="entry name" value="PriA_3primeBD"/>
</dbReference>
<keyword evidence="6 8" id="KW-0067">ATP-binding</keyword>
<comment type="caution">
    <text evidence="8">As this protein does not have any detectable helicase domains, it probably does not have helicase activity.</text>
</comment>
<name>A0ABY3W2W2_9MICC</name>
<protein>
    <recommendedName>
        <fullName evidence="8">Probable replication restart protein PriA</fullName>
    </recommendedName>
    <alternativeName>
        <fullName evidence="8">Putative ATP-dependent DNA helicase PriA</fullName>
    </alternativeName>
</protein>
<keyword evidence="5 8" id="KW-0862">Zinc</keyword>
<keyword evidence="2 8" id="KW-0235">DNA replication</keyword>
<feature type="domain" description="Primosomal protein N' 3' DNA-binding" evidence="10">
    <location>
        <begin position="35"/>
        <end position="133"/>
    </location>
</feature>
<dbReference type="PANTHER" id="PTHR30580">
    <property type="entry name" value="PRIMOSOMAL PROTEIN N"/>
    <property type="match status" value="1"/>
</dbReference>
<evidence type="ECO:0000256" key="8">
    <source>
        <dbReference type="HAMAP-Rule" id="MF_00983"/>
    </source>
</evidence>
<gene>
    <name evidence="8" type="primary">priA</name>
    <name evidence="11" type="ORF">MNQ99_10060</name>
</gene>
<comment type="similarity">
    <text evidence="8">Belongs to the helicase family. PriA subfamily.</text>
</comment>
<feature type="binding site" evidence="8">
    <location>
        <position position="432"/>
    </location>
    <ligand>
        <name>Zn(2+)</name>
        <dbReference type="ChEBI" id="CHEBI:29105"/>
        <label>2</label>
    </ligand>
</feature>
<feature type="binding site" evidence="8">
    <location>
        <position position="459"/>
    </location>
    <ligand>
        <name>Zn(2+)</name>
        <dbReference type="ChEBI" id="CHEBI:29105"/>
        <label>1</label>
    </ligand>
</feature>
<dbReference type="InterPro" id="IPR042115">
    <property type="entry name" value="PriA_3primeBD_sf"/>
</dbReference>
<dbReference type="Gene3D" id="3.40.50.300">
    <property type="entry name" value="P-loop containing nucleotide triphosphate hydrolases"/>
    <property type="match status" value="1"/>
</dbReference>
<evidence type="ECO:0000256" key="9">
    <source>
        <dbReference type="SAM" id="MobiDB-lite"/>
    </source>
</evidence>
<keyword evidence="7 8" id="KW-0238">DNA-binding</keyword>
<keyword evidence="3 8" id="KW-0479">Metal-binding</keyword>
<evidence type="ECO:0000256" key="7">
    <source>
        <dbReference type="ARBA" id="ARBA00023125"/>
    </source>
</evidence>
<feature type="binding site" evidence="8">
    <location>
        <position position="423"/>
    </location>
    <ligand>
        <name>Zn(2+)</name>
        <dbReference type="ChEBI" id="CHEBI:29105"/>
        <label>1</label>
    </ligand>
</feature>
<comment type="cofactor">
    <cofactor evidence="8">
        <name>Zn(2+)</name>
        <dbReference type="ChEBI" id="CHEBI:29105"/>
    </cofactor>
    <text evidence="8">Binds 2 zinc ions per subunit.</text>
</comment>
<comment type="subunit">
    <text evidence="8">Component of the replication restart primosome.</text>
</comment>
<feature type="binding site" evidence="8">
    <location>
        <position position="450"/>
    </location>
    <ligand>
        <name>Zn(2+)</name>
        <dbReference type="ChEBI" id="CHEBI:29105"/>
        <label>2</label>
    </ligand>
</feature>
<dbReference type="HAMAP" id="MF_00983">
    <property type="entry name" value="PriA"/>
    <property type="match status" value="1"/>
</dbReference>
<sequence length="696" mass="73530">MGSDPHQLSLLQGFGTPKNAPGTSPAAATNPVAQVLIETSLPHLDRIFDYVVPEALDAEAVPGARVKARFGGQEMSGFITRRTSNAPEGVKLAPLAKVVSAQPVLTDELLRLATAVAERYAGNVSDVLRAAIPARVAKVDKEFAARPEQPVAPDATSADGAGYPEPSAGAAEAYAGYEGAGDFLAQLAAGAAPRAVLASHKSYGRASWAAQVAHAVASVRQSGRGAVVVVPDAKDLASLEAELQQVLGADQYVRLTAEDGPTPRYRNYLRLLHGEVTVAVGTRSAAYAPVQDLGLVALWDDGDDLLLEQRSPYQHAREVLLLRSAQSGCAALFAGVSRSGEVERLVGSGWASALTPSRPFLRKATPRILNTADSFQQERDPMLRHARLPHAAWRAAQEGLERGPVLVQVARTGFSPALSCQDCRTPARCTDCNGPLAQSGRTATPACRWCGRLATNYACPECGSHRLRASVAGALRTAEELGRAFPGATVVSSSGDHIKSVVESKNALVVATPGAEPVAPEGYAAALLLDGNAMLSRESLRTPEDVLRKWFRAASLVKPSSEGGLVVVTADQEAVVAPLVRWDPAGAAAREMQLRRELQLPPAVRIAALTGKASGIEAFMADFELGGSLRSVGPVELPSREVQERPGESSEHRLLLFFSYQDGPKVTAALRHRKAALAAKRVPDPVQVRCDGIDLL</sequence>
<evidence type="ECO:0000256" key="5">
    <source>
        <dbReference type="ARBA" id="ARBA00022833"/>
    </source>
</evidence>
<evidence type="ECO:0000256" key="1">
    <source>
        <dbReference type="ARBA" id="ARBA00022515"/>
    </source>
</evidence>
<feature type="binding site" evidence="8">
    <location>
        <position position="420"/>
    </location>
    <ligand>
        <name>Zn(2+)</name>
        <dbReference type="ChEBI" id="CHEBI:29105"/>
        <label>1</label>
    </ligand>
</feature>
<evidence type="ECO:0000256" key="6">
    <source>
        <dbReference type="ARBA" id="ARBA00022840"/>
    </source>
</evidence>
<feature type="binding site" evidence="8">
    <location>
        <position position="462"/>
    </location>
    <ligand>
        <name>Zn(2+)</name>
        <dbReference type="ChEBI" id="CHEBI:29105"/>
        <label>1</label>
    </ligand>
</feature>
<accession>A0ABY3W2W2</accession>
<evidence type="ECO:0000313" key="12">
    <source>
        <dbReference type="Proteomes" id="UP000829069"/>
    </source>
</evidence>
<evidence type="ECO:0000256" key="2">
    <source>
        <dbReference type="ARBA" id="ARBA00022705"/>
    </source>
</evidence>
<organism evidence="11 12">
    <name type="scientific">Arthrobacter sulfonylureivorans</name>
    <dbReference type="NCBI Taxonomy" id="2486855"/>
    <lineage>
        <taxon>Bacteria</taxon>
        <taxon>Bacillati</taxon>
        <taxon>Actinomycetota</taxon>
        <taxon>Actinomycetes</taxon>
        <taxon>Micrococcales</taxon>
        <taxon>Micrococcaceae</taxon>
        <taxon>Arthrobacter</taxon>
    </lineage>
</organism>
<evidence type="ECO:0000259" key="10">
    <source>
        <dbReference type="Pfam" id="PF17764"/>
    </source>
</evidence>
<keyword evidence="1 8" id="KW-0639">Primosome</keyword>
<reference evidence="11 12" key="1">
    <citation type="submission" date="2022-03" db="EMBL/GenBank/DDBJ databases">
        <title>Isotopic signatures of nitrous oxide derived from detoxification processes.</title>
        <authorList>
            <person name="Behrendt U."/>
            <person name="Buchen C."/>
            <person name="Well R."/>
            <person name="Ulrich A."/>
            <person name="Rohe L."/>
            <person name="Kolb S."/>
            <person name="Schloter M."/>
            <person name="Horn M.A."/>
            <person name="Augustin J."/>
        </authorList>
    </citation>
    <scope>NUCLEOTIDE SEQUENCE [LARGE SCALE GENOMIC DNA]</scope>
    <source>
        <strain evidence="11 12">S4-C24</strain>
    </source>
</reference>
<evidence type="ECO:0000256" key="4">
    <source>
        <dbReference type="ARBA" id="ARBA00022741"/>
    </source>
</evidence>
<dbReference type="Gene3D" id="3.40.1440.60">
    <property type="entry name" value="PriA, 3(prime) DNA-binding domain"/>
    <property type="match status" value="1"/>
</dbReference>
<comment type="function">
    <text evidence="8">Initiates the restart of stalled replication forks, which reloads the replicative helicase on sites other than the origin of replication. Recognizes and binds to abandoned replication forks and remodels them to uncover a helicase loading site. Promotes assembly of the primosome at these replication forks.</text>
</comment>
<dbReference type="InterPro" id="IPR027417">
    <property type="entry name" value="P-loop_NTPase"/>
</dbReference>